<proteinExistence type="predicted"/>
<dbReference type="PROSITE" id="PS50005">
    <property type="entry name" value="TPR"/>
    <property type="match status" value="1"/>
</dbReference>
<accession>A0A1F4S3Z4</accession>
<feature type="repeat" description="TPR" evidence="1">
    <location>
        <begin position="1047"/>
        <end position="1080"/>
    </location>
</feature>
<dbReference type="InterPro" id="IPR011990">
    <property type="entry name" value="TPR-like_helical_dom_sf"/>
</dbReference>
<name>A0A1F4S3Z4_UNCSA</name>
<evidence type="ECO:0000313" key="2">
    <source>
        <dbReference type="EMBL" id="OGC15155.1"/>
    </source>
</evidence>
<organism evidence="2 3">
    <name type="scientific">candidate division WOR-1 bacterium RIFOXYB2_FULL_36_35</name>
    <dbReference type="NCBI Taxonomy" id="1802578"/>
    <lineage>
        <taxon>Bacteria</taxon>
        <taxon>Bacillati</taxon>
        <taxon>Saganbacteria</taxon>
    </lineage>
</organism>
<sequence>MVEVVKPLTGMQCKEAGLLSKEQAETQEDLDFLYRYGGSSEVTPEQQRSSYLGNINRVLCFLDSEVDNNPKFRVAAIRSIIRLMELLIDEGLKLQKSDDPKDIKRAREKYEEALDIINALEGNPVARSNSVTEAAIRLKKAIETNQEDFYKIIQGGKLKYSLGNYQFKKGEIYKGLGNYTQALTWYALCKDSKIESWERFDYTLYAKMSYLEVLAQTRKEGNTTIKPNPEEILSSAKSLKEEIDKLNSTKGIVGIDPSVFERKKEELLRRPLEAYITALIEAGEYDKAQEIIDAIQKGDTSGLGDVQTLVTPGATVSDTNFANVKLWNLVNFSPLKTANDVEDLLKKVGDVKDAEERQKMQNALIRRFWKEKWVAKENWENGKNPDDTIFNDTKRWADSCKLTTLKGEVAWDLLIRAATISDVKDKKAGWEGRVITLVNRALDLKDNVQNNNKANFMGKIVLLLGNADDLQRALAIAVEWNLFKDVVVFLKAKMNKIAKTKGKQDPEYIKNQNALIALLKILISGYKNIKDNPEWLVYIEDLKGVVFNGDEKADEKLNKISISNSILDDNLWLAAELRATGEKRAQTLADREYVICERQTREDIAGQDARRNILNESAYNLARALEGKGTLGDNLGNLREAGYILQELLSDALPPSLKIFSKSSTSITSAIRVFTLEVLKGETEEDALERLNKIKIEALGLFMQIFVKEISAYPKGEKAEKIRLALIAYNQIKENPNLKNALGVGTEAQIFILAGKPAEAAALIYDDLKSNGSSFDIEDLSRRSSLLSWAYEEEGRRLEKDGNFKDAAIWFMKSARLNAILLTKEVNSLEGYSSNRRFDSLFRKVDQKKEPHLYLFYKNKALFAENYPEEFSTKAVLYKVGEACNFASELGLAIPAYRLALMIAGEDTPFGKKIELRIISAYAKKTESLLKEADDFILAGQRDAAINIYQQILSLKINGDVITSQKLIDKLNYVKTLDNAMDRKDITQELLSLAWLAINMGKACDALKQKEAALSFYKIAIDADDVILTDIGLLASLSDVDYAPSKEEIILSKGGLYQSIGSFDEAITAFDEAIEVAEKTDSYNSRLVLTKANLGKGEVLLAQSKKAEKSSDRKREIDAAFYCINYAFAILKDIEPRLGNRGELPSGGDLRVLNRQKEQLVSDLFWALNAYADWQKTDDPRLRDKLVPAEAALLTLMKRMDGGDISVSSWPEIVNWAKNFGYLNIEEVSGFISVNSDAFKSYLKSGSFRFSYVSALASSKLFKEALDQYALAKKMSAIDGGHEARSIGATITVGDVLCFEGGFFKDAKPFYDQALLLVARELVEKYNNSNKGAFSLDLPENLEDVANLLKNRVLQDFLWKEENADLLKSYLSVCSGRGKIYVESGRLKEAVFEYNNALALFDERDFSTIEKELVSIYVSSLMSLAGIYVYETKGLLMRKNLKKAIDLYEKAYVCTEQYLKEEIDEPSLKASSRLGSGDAQRLINFDFVKAENLYLEGINLLKPLYERGELEYNDKKTLSQLYFGYGMALSKQRGKGDDPRFPNRGEAAYYLRLAKIVLENASSKPYDKDHFVISERLGKGDGDIEKNREGLLSSASATTYVKQSGYQENMEGYRPGGRLEFVYKRPRLNIDASIDFAPPITSLFDVVGPYDEKVPRLTSGYFKNFHVGINYENNMVKGVPALNLRGSILGDIQVLPGRIYGYTWSENYGAYVDPVAQDQKFHSLKLGLIFGFDYKKDISESLLFMGGLDAEGYLGWFNKSPYYLSAVQTFGEFAKDKVSYNGENLSVDEALSAIDRAVTPKIQDRISGKVEPHIQLLYSGKLTDSIYLDTSIRFGGGVGLKSDPVYPLMDIGFENDEGLGVTKLLIGDTRDMRLFYGSLGISLNPRFGSDYKLSFPFSVNVDVGNIFNLNSSLGLRRGNLEVDLQLNRYKDKDVQDNTFGINFTSSF</sequence>
<dbReference type="Gene3D" id="1.25.40.10">
    <property type="entry name" value="Tetratricopeptide repeat domain"/>
    <property type="match status" value="1"/>
</dbReference>
<dbReference type="InterPro" id="IPR019734">
    <property type="entry name" value="TPR_rpt"/>
</dbReference>
<gene>
    <name evidence="2" type="ORF">A2290_08815</name>
</gene>
<evidence type="ECO:0000256" key="1">
    <source>
        <dbReference type="PROSITE-ProRule" id="PRU00339"/>
    </source>
</evidence>
<dbReference type="EMBL" id="MEUA01000024">
    <property type="protein sequence ID" value="OGC15155.1"/>
    <property type="molecule type" value="Genomic_DNA"/>
</dbReference>
<reference evidence="2 3" key="1">
    <citation type="journal article" date="2016" name="Nat. Commun.">
        <title>Thousands of microbial genomes shed light on interconnected biogeochemical processes in an aquifer system.</title>
        <authorList>
            <person name="Anantharaman K."/>
            <person name="Brown C.T."/>
            <person name="Hug L.A."/>
            <person name="Sharon I."/>
            <person name="Castelle C.J."/>
            <person name="Probst A.J."/>
            <person name="Thomas B.C."/>
            <person name="Singh A."/>
            <person name="Wilkins M.J."/>
            <person name="Karaoz U."/>
            <person name="Brodie E.L."/>
            <person name="Williams K.H."/>
            <person name="Hubbard S.S."/>
            <person name="Banfield J.F."/>
        </authorList>
    </citation>
    <scope>NUCLEOTIDE SEQUENCE [LARGE SCALE GENOMIC DNA]</scope>
</reference>
<comment type="caution">
    <text evidence="2">The sequence shown here is derived from an EMBL/GenBank/DDBJ whole genome shotgun (WGS) entry which is preliminary data.</text>
</comment>
<dbReference type="SUPFAM" id="SSF48452">
    <property type="entry name" value="TPR-like"/>
    <property type="match status" value="1"/>
</dbReference>
<protein>
    <recommendedName>
        <fullName evidence="4">Tetratricopeptide repeat protein</fullName>
    </recommendedName>
</protein>
<evidence type="ECO:0008006" key="4">
    <source>
        <dbReference type="Google" id="ProtNLM"/>
    </source>
</evidence>
<dbReference type="SMART" id="SM00028">
    <property type="entry name" value="TPR"/>
    <property type="match status" value="6"/>
</dbReference>
<keyword evidence="1" id="KW-0802">TPR repeat</keyword>
<evidence type="ECO:0000313" key="3">
    <source>
        <dbReference type="Proteomes" id="UP000177905"/>
    </source>
</evidence>
<dbReference type="Proteomes" id="UP000177905">
    <property type="component" value="Unassembled WGS sequence"/>
</dbReference>